<dbReference type="EMBL" id="AMQN01014731">
    <property type="status" value="NOT_ANNOTATED_CDS"/>
    <property type="molecule type" value="Genomic_DNA"/>
</dbReference>
<dbReference type="HOGENOM" id="CLU_1798297_0_0_1"/>
<evidence type="ECO:0000313" key="1">
    <source>
        <dbReference type="EMBL" id="ELT89738.1"/>
    </source>
</evidence>
<reference evidence="1 3" key="2">
    <citation type="journal article" date="2013" name="Nature">
        <title>Insights into bilaterian evolution from three spiralian genomes.</title>
        <authorList>
            <person name="Simakov O."/>
            <person name="Marletaz F."/>
            <person name="Cho S.J."/>
            <person name="Edsinger-Gonzales E."/>
            <person name="Havlak P."/>
            <person name="Hellsten U."/>
            <person name="Kuo D.H."/>
            <person name="Larsson T."/>
            <person name="Lv J."/>
            <person name="Arendt D."/>
            <person name="Savage R."/>
            <person name="Osoegawa K."/>
            <person name="de Jong P."/>
            <person name="Grimwood J."/>
            <person name="Chapman J.A."/>
            <person name="Shapiro H."/>
            <person name="Aerts A."/>
            <person name="Otillar R.P."/>
            <person name="Terry A.Y."/>
            <person name="Boore J.L."/>
            <person name="Grigoriev I.V."/>
            <person name="Lindberg D.R."/>
            <person name="Seaver E.C."/>
            <person name="Weisblat D.A."/>
            <person name="Putnam N.H."/>
            <person name="Rokhsar D.S."/>
        </authorList>
    </citation>
    <scope>NUCLEOTIDE SEQUENCE</scope>
    <source>
        <strain evidence="1 3">I ESC-2004</strain>
    </source>
</reference>
<dbReference type="EnsemblMetazoa" id="CapteT201450">
    <property type="protein sequence ID" value="CapteP201450"/>
    <property type="gene ID" value="CapteG201450"/>
</dbReference>
<dbReference type="Proteomes" id="UP000014760">
    <property type="component" value="Unassembled WGS sequence"/>
</dbReference>
<protein>
    <submittedName>
        <fullName evidence="1 2">Uncharacterized protein</fullName>
    </submittedName>
</protein>
<sequence length="144" mass="16854">MADKIKELRACFLEKYSGSIIDDTYDDRDVKWVKKSDALLQNVLDAHKCKGDVKKGADMLNEILMFRIKYNLNVEELKTPRVCLASRQKWVESWVHDPAQPINLKEEELHPELIQKKPMTWMGVDKEGRKISEGRRIEIITNQE</sequence>
<dbReference type="EMBL" id="KB311212">
    <property type="protein sequence ID" value="ELT89738.1"/>
    <property type="molecule type" value="Genomic_DNA"/>
</dbReference>
<evidence type="ECO:0000313" key="3">
    <source>
        <dbReference type="Proteomes" id="UP000014760"/>
    </source>
</evidence>
<reference evidence="2" key="3">
    <citation type="submission" date="2015-06" db="UniProtKB">
        <authorList>
            <consortium name="EnsemblMetazoa"/>
        </authorList>
    </citation>
    <scope>IDENTIFICATION</scope>
</reference>
<reference evidence="3" key="1">
    <citation type="submission" date="2012-12" db="EMBL/GenBank/DDBJ databases">
        <authorList>
            <person name="Hellsten U."/>
            <person name="Grimwood J."/>
            <person name="Chapman J.A."/>
            <person name="Shapiro H."/>
            <person name="Aerts A."/>
            <person name="Otillar R.P."/>
            <person name="Terry A.Y."/>
            <person name="Boore J.L."/>
            <person name="Simakov O."/>
            <person name="Marletaz F."/>
            <person name="Cho S.-J."/>
            <person name="Edsinger-Gonzales E."/>
            <person name="Havlak P."/>
            <person name="Kuo D.-H."/>
            <person name="Larsson T."/>
            <person name="Lv J."/>
            <person name="Arendt D."/>
            <person name="Savage R."/>
            <person name="Osoegawa K."/>
            <person name="de Jong P."/>
            <person name="Lindberg D.R."/>
            <person name="Seaver E.C."/>
            <person name="Weisblat D.A."/>
            <person name="Putnam N.H."/>
            <person name="Grigoriev I.V."/>
            <person name="Rokhsar D.S."/>
        </authorList>
    </citation>
    <scope>NUCLEOTIDE SEQUENCE</scope>
    <source>
        <strain evidence="3">I ESC-2004</strain>
    </source>
</reference>
<dbReference type="EMBL" id="AMQN01014730">
    <property type="status" value="NOT_ANNOTATED_CDS"/>
    <property type="molecule type" value="Genomic_DNA"/>
</dbReference>
<proteinExistence type="predicted"/>
<organism evidence="1">
    <name type="scientific">Capitella teleta</name>
    <name type="common">Polychaete worm</name>
    <dbReference type="NCBI Taxonomy" id="283909"/>
    <lineage>
        <taxon>Eukaryota</taxon>
        <taxon>Metazoa</taxon>
        <taxon>Spiralia</taxon>
        <taxon>Lophotrochozoa</taxon>
        <taxon>Annelida</taxon>
        <taxon>Polychaeta</taxon>
        <taxon>Sedentaria</taxon>
        <taxon>Scolecida</taxon>
        <taxon>Capitellidae</taxon>
        <taxon>Capitella</taxon>
    </lineage>
</organism>
<keyword evidence="3" id="KW-1185">Reference proteome</keyword>
<evidence type="ECO:0000313" key="2">
    <source>
        <dbReference type="EnsemblMetazoa" id="CapteP201450"/>
    </source>
</evidence>
<gene>
    <name evidence="1" type="ORF">CAPTEDRAFT_201450</name>
</gene>
<name>R7T8K9_CAPTE</name>
<accession>R7T8K9</accession>
<dbReference type="AlphaFoldDB" id="R7T8K9"/>
<dbReference type="EMBL" id="AMQN01014732">
    <property type="status" value="NOT_ANNOTATED_CDS"/>
    <property type="molecule type" value="Genomic_DNA"/>
</dbReference>